<feature type="transmembrane region" description="Helical" evidence="1">
    <location>
        <begin position="52"/>
        <end position="71"/>
    </location>
</feature>
<sequence>MKPDASPSKLTTNFNFYHNFGFISRDYSRCFSGSFHLHQHSLQASGAGPSHVFFYFIESITFVFLLAYSLGNSRTLVKASLINF</sequence>
<reference evidence="3" key="1">
    <citation type="submission" date="2011-05" db="EMBL/GenBank/DDBJ databases">
        <authorList>
            <person name="Richards S.R."/>
            <person name="Qu J."/>
            <person name="Jiang H."/>
            <person name="Jhangiani S.N."/>
            <person name="Agravi P."/>
            <person name="Goodspeed R."/>
            <person name="Gross S."/>
            <person name="Mandapat C."/>
            <person name="Jackson L."/>
            <person name="Mathew T."/>
            <person name="Pu L."/>
            <person name="Thornton R."/>
            <person name="Saada N."/>
            <person name="Wilczek-Boney K.B."/>
            <person name="Lee S."/>
            <person name="Kovar C."/>
            <person name="Wu Y."/>
            <person name="Scherer S.E."/>
            <person name="Worley K.C."/>
            <person name="Muzny D.M."/>
            <person name="Gibbs R."/>
        </authorList>
    </citation>
    <scope>NUCLEOTIDE SEQUENCE</scope>
    <source>
        <strain evidence="3">Brora</strain>
    </source>
</reference>
<keyword evidence="1" id="KW-1133">Transmembrane helix</keyword>
<protein>
    <submittedName>
        <fullName evidence="2">Uncharacterized protein</fullName>
    </submittedName>
</protein>
<keyword evidence="3" id="KW-1185">Reference proteome</keyword>
<dbReference type="Proteomes" id="UP000014500">
    <property type="component" value="Unassembled WGS sequence"/>
</dbReference>
<dbReference type="EnsemblMetazoa" id="SMAR012857-RA">
    <property type="protein sequence ID" value="SMAR012857-PA"/>
    <property type="gene ID" value="SMAR012857"/>
</dbReference>
<keyword evidence="1" id="KW-0812">Transmembrane</keyword>
<proteinExistence type="predicted"/>
<evidence type="ECO:0000313" key="3">
    <source>
        <dbReference type="Proteomes" id="UP000014500"/>
    </source>
</evidence>
<dbReference type="EMBL" id="JH432195">
    <property type="status" value="NOT_ANNOTATED_CDS"/>
    <property type="molecule type" value="Genomic_DNA"/>
</dbReference>
<name>T1JG86_STRMM</name>
<keyword evidence="1" id="KW-0472">Membrane</keyword>
<dbReference type="HOGENOM" id="CLU_2530341_0_0_1"/>
<organism evidence="2 3">
    <name type="scientific">Strigamia maritima</name>
    <name type="common">European centipede</name>
    <name type="synonym">Geophilus maritimus</name>
    <dbReference type="NCBI Taxonomy" id="126957"/>
    <lineage>
        <taxon>Eukaryota</taxon>
        <taxon>Metazoa</taxon>
        <taxon>Ecdysozoa</taxon>
        <taxon>Arthropoda</taxon>
        <taxon>Myriapoda</taxon>
        <taxon>Chilopoda</taxon>
        <taxon>Pleurostigmophora</taxon>
        <taxon>Geophilomorpha</taxon>
        <taxon>Linotaeniidae</taxon>
        <taxon>Strigamia</taxon>
    </lineage>
</organism>
<evidence type="ECO:0000313" key="2">
    <source>
        <dbReference type="EnsemblMetazoa" id="SMAR012857-PA"/>
    </source>
</evidence>
<reference evidence="2" key="2">
    <citation type="submission" date="2015-02" db="UniProtKB">
        <authorList>
            <consortium name="EnsemblMetazoa"/>
        </authorList>
    </citation>
    <scope>IDENTIFICATION</scope>
</reference>
<accession>T1JG86</accession>
<evidence type="ECO:0000256" key="1">
    <source>
        <dbReference type="SAM" id="Phobius"/>
    </source>
</evidence>
<dbReference type="AlphaFoldDB" id="T1JG86"/>